<dbReference type="KEGG" id="tnl:113499358"/>
<reference evidence="2" key="1">
    <citation type="submission" date="2025-08" db="UniProtKB">
        <authorList>
            <consortium name="RefSeq"/>
        </authorList>
    </citation>
    <scope>IDENTIFICATION</scope>
</reference>
<dbReference type="InParanoid" id="A0A7E5W544"/>
<dbReference type="AlphaFoldDB" id="A0A7E5W544"/>
<name>A0A7E5W544_TRINI</name>
<accession>A0A7E5W544</accession>
<protein>
    <submittedName>
        <fullName evidence="2">Gloverin-like isoform X1</fullName>
    </submittedName>
</protein>
<dbReference type="OrthoDB" id="7454098at2759"/>
<dbReference type="InterPro" id="IPR019729">
    <property type="entry name" value="Gloverin-like_protein"/>
</dbReference>
<dbReference type="RefSeq" id="XP_026735607.1">
    <property type="nucleotide sequence ID" value="XM_026879806.1"/>
</dbReference>
<proteinExistence type="predicted"/>
<evidence type="ECO:0000313" key="1">
    <source>
        <dbReference type="Proteomes" id="UP000322000"/>
    </source>
</evidence>
<organism evidence="1 2">
    <name type="scientific">Trichoplusia ni</name>
    <name type="common">Cabbage looper</name>
    <dbReference type="NCBI Taxonomy" id="7111"/>
    <lineage>
        <taxon>Eukaryota</taxon>
        <taxon>Metazoa</taxon>
        <taxon>Ecdysozoa</taxon>
        <taxon>Arthropoda</taxon>
        <taxon>Hexapoda</taxon>
        <taxon>Insecta</taxon>
        <taxon>Pterygota</taxon>
        <taxon>Neoptera</taxon>
        <taxon>Endopterygota</taxon>
        <taxon>Lepidoptera</taxon>
        <taxon>Glossata</taxon>
        <taxon>Ditrysia</taxon>
        <taxon>Noctuoidea</taxon>
        <taxon>Noctuidae</taxon>
        <taxon>Plusiinae</taxon>
        <taxon>Trichoplusia</taxon>
    </lineage>
</organism>
<dbReference type="Pfam" id="PF10793">
    <property type="entry name" value="Gloverin"/>
    <property type="match status" value="1"/>
</dbReference>
<sequence length="197" mass="21810">MSSILFGLLLVIILICYYLFQFTMQSTILLIFAALVACTYAQVSLPPGYAQKYPQYKYSKVARHPRDTTWEHNVGRGKIFGTLGSNDDSVFGRGGYKQDIFNDHRGKLSGQAYGSRVINDYGGSSILGGKLDWSNDNARAALDVHKEIGRGSGMKLSGDGVWKLDHNTRLSAGGNLQKNFGHNRPEFGIQGKIEHDF</sequence>
<dbReference type="GeneID" id="113499358"/>
<keyword evidence="1" id="KW-1185">Reference proteome</keyword>
<evidence type="ECO:0000313" key="2">
    <source>
        <dbReference type="RefSeq" id="XP_026735607.1"/>
    </source>
</evidence>
<gene>
    <name evidence="2" type="primary">LOC113499358</name>
</gene>
<dbReference type="Proteomes" id="UP000322000">
    <property type="component" value="Chromosome 12"/>
</dbReference>